<accession>A0A0F9AJ64</accession>
<comment type="caution">
    <text evidence="2">The sequence shown here is derived from an EMBL/GenBank/DDBJ whole genome shotgun (WGS) entry which is preliminary data.</text>
</comment>
<protein>
    <submittedName>
        <fullName evidence="2">Uncharacterized protein</fullName>
    </submittedName>
</protein>
<dbReference type="AlphaFoldDB" id="A0A0F9AJ64"/>
<dbReference type="InterPro" id="IPR055672">
    <property type="entry name" value="DUF7248"/>
</dbReference>
<dbReference type="Pfam" id="PF23906">
    <property type="entry name" value="DUF7248"/>
    <property type="match status" value="1"/>
</dbReference>
<keyword evidence="1" id="KW-1133">Transmembrane helix</keyword>
<reference evidence="2" key="1">
    <citation type="journal article" date="2015" name="Nature">
        <title>Complex archaea that bridge the gap between prokaryotes and eukaryotes.</title>
        <authorList>
            <person name="Spang A."/>
            <person name="Saw J.H."/>
            <person name="Jorgensen S.L."/>
            <person name="Zaremba-Niedzwiedzka K."/>
            <person name="Martijn J."/>
            <person name="Lind A.E."/>
            <person name="van Eijk R."/>
            <person name="Schleper C."/>
            <person name="Guy L."/>
            <person name="Ettema T.J."/>
        </authorList>
    </citation>
    <scope>NUCLEOTIDE SEQUENCE</scope>
</reference>
<proteinExistence type="predicted"/>
<feature type="transmembrane region" description="Helical" evidence="1">
    <location>
        <begin position="6"/>
        <end position="26"/>
    </location>
</feature>
<name>A0A0F9AJ64_9ZZZZ</name>
<organism evidence="2">
    <name type="scientific">marine sediment metagenome</name>
    <dbReference type="NCBI Taxonomy" id="412755"/>
    <lineage>
        <taxon>unclassified sequences</taxon>
        <taxon>metagenomes</taxon>
        <taxon>ecological metagenomes</taxon>
    </lineage>
</organism>
<evidence type="ECO:0000313" key="2">
    <source>
        <dbReference type="EMBL" id="KKK78509.1"/>
    </source>
</evidence>
<keyword evidence="1" id="KW-0812">Transmembrane</keyword>
<sequence>MKSLIIFISIAIVIIVLGAWMVTNVVKEIERRGLKNITESIWYGKEGE</sequence>
<keyword evidence="1" id="KW-0472">Membrane</keyword>
<evidence type="ECO:0000256" key="1">
    <source>
        <dbReference type="SAM" id="Phobius"/>
    </source>
</evidence>
<dbReference type="EMBL" id="LAZR01054462">
    <property type="protein sequence ID" value="KKK78509.1"/>
    <property type="molecule type" value="Genomic_DNA"/>
</dbReference>
<gene>
    <name evidence="2" type="ORF">LCGC14_2842900</name>
</gene>